<comment type="pathway">
    <text evidence="3">Bacterial outer membrane biogenesis; LPS core biosynthesis.</text>
</comment>
<dbReference type="InterPro" id="IPR029056">
    <property type="entry name" value="Ribokinase-like"/>
</dbReference>
<dbReference type="InterPro" id="IPR014729">
    <property type="entry name" value="Rossmann-like_a/b/a_fold"/>
</dbReference>
<dbReference type="EMBL" id="BSDS01000001">
    <property type="protein sequence ID" value="GLI37112.1"/>
    <property type="molecule type" value="Genomic_DNA"/>
</dbReference>
<dbReference type="GO" id="GO:0016773">
    <property type="term" value="F:phosphotransferase activity, alcohol group as acceptor"/>
    <property type="evidence" value="ECO:0007669"/>
    <property type="project" value="InterPro"/>
</dbReference>
<dbReference type="GO" id="GO:0033786">
    <property type="term" value="F:heptose-1-phosphate adenylyltransferase activity"/>
    <property type="evidence" value="ECO:0007669"/>
    <property type="project" value="UniProtKB-UniRule"/>
</dbReference>
<dbReference type="EC" id="2.7.7.70" evidence="12"/>
<comment type="similarity">
    <text evidence="12">In the N-terminal section; belongs to the carbohydrate kinase PfkB family.</text>
</comment>
<comment type="catalytic activity">
    <reaction evidence="12">
        <text>D-glycero-beta-D-manno-heptose 7-phosphate + ATP = D-glycero-beta-D-manno-heptose 1,7-bisphosphate + ADP + H(+)</text>
        <dbReference type="Rhea" id="RHEA:27473"/>
        <dbReference type="ChEBI" id="CHEBI:15378"/>
        <dbReference type="ChEBI" id="CHEBI:30616"/>
        <dbReference type="ChEBI" id="CHEBI:60204"/>
        <dbReference type="ChEBI" id="CHEBI:60208"/>
        <dbReference type="ChEBI" id="CHEBI:456216"/>
        <dbReference type="EC" id="2.7.1.167"/>
    </reaction>
</comment>
<evidence type="ECO:0000256" key="5">
    <source>
        <dbReference type="ARBA" id="ARBA00022695"/>
    </source>
</evidence>
<dbReference type="InterPro" id="IPR023030">
    <property type="entry name" value="Bifunc_HldE"/>
</dbReference>
<comment type="function">
    <text evidence="2 12">Catalyzes the ADP transfer from ATP to D-glycero-beta-D-manno-heptose 1-phosphate, yielding ADP-D-glycero-beta-D-manno-heptose.</text>
</comment>
<evidence type="ECO:0000256" key="8">
    <source>
        <dbReference type="ARBA" id="ARBA00022840"/>
    </source>
</evidence>
<evidence type="ECO:0000259" key="14">
    <source>
        <dbReference type="Pfam" id="PF01467"/>
    </source>
</evidence>
<evidence type="ECO:0000256" key="10">
    <source>
        <dbReference type="ARBA" id="ARBA00023277"/>
    </source>
</evidence>
<keyword evidence="16" id="KW-1185">Reference proteome</keyword>
<evidence type="ECO:0000256" key="9">
    <source>
        <dbReference type="ARBA" id="ARBA00023268"/>
    </source>
</evidence>
<keyword evidence="7 12" id="KW-0418">Kinase</keyword>
<keyword evidence="5 12" id="KW-0548">Nucleotidyltransferase</keyword>
<evidence type="ECO:0000256" key="1">
    <source>
        <dbReference type="ARBA" id="ARBA00002319"/>
    </source>
</evidence>
<comment type="pathway">
    <text evidence="12">Nucleotide-sugar biosynthesis; ADP-L-glycero-beta-D-manno-heptose biosynthesis; ADP-L-glycero-beta-D-manno-heptose from D-glycero-beta-D-manno-heptose 7-phosphate: step 3/4.</text>
</comment>
<evidence type="ECO:0000256" key="2">
    <source>
        <dbReference type="ARBA" id="ARBA00003753"/>
    </source>
</evidence>
<feature type="domain" description="Carbohydrate kinase PfkB" evidence="13">
    <location>
        <begin position="18"/>
        <end position="316"/>
    </location>
</feature>
<dbReference type="EC" id="2.7.1.167" evidence="12"/>
<dbReference type="NCBIfam" id="TIGR00125">
    <property type="entry name" value="cyt_tran_rel"/>
    <property type="match status" value="1"/>
</dbReference>
<dbReference type="Gene3D" id="3.40.1190.20">
    <property type="match status" value="1"/>
</dbReference>
<feature type="binding site" evidence="12">
    <location>
        <begin position="205"/>
        <end position="208"/>
    </location>
    <ligand>
        <name>ATP</name>
        <dbReference type="ChEBI" id="CHEBI:30616"/>
    </ligand>
</feature>
<evidence type="ECO:0000259" key="13">
    <source>
        <dbReference type="Pfam" id="PF00294"/>
    </source>
</evidence>
<evidence type="ECO:0000313" key="15">
    <source>
        <dbReference type="EMBL" id="GLI37112.1"/>
    </source>
</evidence>
<keyword evidence="9 12" id="KW-0511">Multifunctional enzyme</keyword>
<dbReference type="SUPFAM" id="SSF52374">
    <property type="entry name" value="Nucleotidylyl transferase"/>
    <property type="match status" value="1"/>
</dbReference>
<dbReference type="Pfam" id="PF00294">
    <property type="entry name" value="PfkB"/>
    <property type="match status" value="1"/>
</dbReference>
<evidence type="ECO:0000256" key="12">
    <source>
        <dbReference type="HAMAP-Rule" id="MF_01603"/>
    </source>
</evidence>
<dbReference type="InterPro" id="IPR011913">
    <property type="entry name" value="RfaE_dom_I"/>
</dbReference>
<evidence type="ECO:0000256" key="3">
    <source>
        <dbReference type="ARBA" id="ARBA00004713"/>
    </source>
</evidence>
<evidence type="ECO:0000256" key="11">
    <source>
        <dbReference type="ARBA" id="ARBA00047428"/>
    </source>
</evidence>
<feature type="region of interest" description="Cytidylyltransferase" evidence="12">
    <location>
        <begin position="356"/>
        <end position="490"/>
    </location>
</feature>
<comment type="caution">
    <text evidence="15">The sequence shown here is derived from an EMBL/GenBank/DDBJ whole genome shotgun (WGS) entry which is preliminary data.</text>
</comment>
<protein>
    <recommendedName>
        <fullName evidence="12">Bifunctional protein HldE</fullName>
    </recommendedName>
    <domain>
        <recommendedName>
            <fullName evidence="12">D-beta-D-heptose 7-phosphate kinase</fullName>
            <ecNumber evidence="12">2.7.1.167</ecNumber>
        </recommendedName>
        <alternativeName>
            <fullName evidence="12">D-beta-D-heptose 7-phosphotransferase</fullName>
        </alternativeName>
        <alternativeName>
            <fullName evidence="12">D-glycero-beta-D-manno-heptose-7-phosphate kinase</fullName>
        </alternativeName>
    </domain>
    <domain>
        <recommendedName>
            <fullName evidence="12">D-beta-D-heptose 1-phosphate adenylyltransferase</fullName>
            <ecNumber evidence="12">2.7.7.70</ecNumber>
        </recommendedName>
        <alternativeName>
            <fullName evidence="12">D-glycero-beta-D-manno-heptose 1-phosphate adenylyltransferase</fullName>
        </alternativeName>
    </domain>
</protein>
<comment type="similarity">
    <text evidence="12">In the C-terminal section; belongs to the cytidylyltransferase family.</text>
</comment>
<dbReference type="AlphaFoldDB" id="A0A9W6FYG0"/>
<dbReference type="Proteomes" id="UP001144352">
    <property type="component" value="Unassembled WGS sequence"/>
</dbReference>
<dbReference type="HAMAP" id="MF_01603">
    <property type="entry name" value="HldE"/>
    <property type="match status" value="1"/>
</dbReference>
<dbReference type="PANTHER" id="PTHR46969">
    <property type="entry name" value="BIFUNCTIONAL PROTEIN HLDE"/>
    <property type="match status" value="1"/>
</dbReference>
<keyword evidence="8 12" id="KW-0067">ATP-binding</keyword>
<organism evidence="15 16">
    <name type="scientific">Geobacter hydrogenophilus</name>
    <dbReference type="NCBI Taxonomy" id="40983"/>
    <lineage>
        <taxon>Bacteria</taxon>
        <taxon>Pseudomonadati</taxon>
        <taxon>Thermodesulfobacteriota</taxon>
        <taxon>Desulfuromonadia</taxon>
        <taxon>Geobacterales</taxon>
        <taxon>Geobacteraceae</taxon>
        <taxon>Geobacter</taxon>
    </lineage>
</organism>
<dbReference type="InterPro" id="IPR004821">
    <property type="entry name" value="Cyt_trans-like"/>
</dbReference>
<dbReference type="Gene3D" id="3.40.50.620">
    <property type="entry name" value="HUPs"/>
    <property type="match status" value="1"/>
</dbReference>
<sequence>MERKNVESLFAHARDINALVIGDLMLDEYLWGRAERISPEAPVQVLDVTREEVRIGGAGNVANNLVALGCRVSVASVVGGDENGTILLHAFSGKGVDVSGVFEDPLRTTSRKTRVVAANQQIVRIDRESRDPIGADYEEKIVGFLREQGGRFNVILISDYLKGVLTPTLLAAVIAVARERNIPVVVDPKGNDYAKYRGATLLTPNRKEAEAASGIAIRDAASLCAAGERLLETADLTALVITRSEEGMSLFLRDGGVVHIPTSAREVFDVTGAGDTVLAMLGLALACGAGFADAARLANVAAGIAVGKVGTSTVSPAEIVTSMGFQHSDSDAKIKNLDVLAGIIETEKGRGKKIVFTNGCFDLLHVGHVKYLQKAKSYGDVLVLGLNSDASVRRLKGEKRPLIDEAERAHILAALDCIDYVVIFDEDTPLRLIETLKPAVLVKGGDYTPEGVVGKDVVESYGGRVELVTFVDGRSTTNIIDKILRAYGEE</sequence>
<dbReference type="CDD" id="cd01172">
    <property type="entry name" value="RfaE_like"/>
    <property type="match status" value="1"/>
</dbReference>
<dbReference type="RefSeq" id="WP_214187871.1">
    <property type="nucleotide sequence ID" value="NZ_BSDS01000001.1"/>
</dbReference>
<accession>A0A9W6FYG0</accession>
<comment type="pathway">
    <text evidence="12">Nucleotide-sugar biosynthesis; ADP-L-glycero-beta-D-manno-heptose biosynthesis; ADP-L-glycero-beta-D-manno-heptose from D-glycero-beta-D-manno-heptose 7-phosphate: step 1/4.</text>
</comment>
<keyword evidence="6 12" id="KW-0547">Nucleotide-binding</keyword>
<evidence type="ECO:0000256" key="4">
    <source>
        <dbReference type="ARBA" id="ARBA00022679"/>
    </source>
</evidence>
<name>A0A9W6FYG0_9BACT</name>
<evidence type="ECO:0000256" key="7">
    <source>
        <dbReference type="ARBA" id="ARBA00022777"/>
    </source>
</evidence>
<dbReference type="GO" id="GO:0005829">
    <property type="term" value="C:cytosol"/>
    <property type="evidence" value="ECO:0007669"/>
    <property type="project" value="TreeGrafter"/>
</dbReference>
<reference evidence="15" key="1">
    <citation type="submission" date="2022-12" db="EMBL/GenBank/DDBJ databases">
        <title>Reference genome sequencing for broad-spectrum identification of bacterial and archaeal isolates by mass spectrometry.</title>
        <authorList>
            <person name="Sekiguchi Y."/>
            <person name="Tourlousse D.M."/>
        </authorList>
    </citation>
    <scope>NUCLEOTIDE SEQUENCE</scope>
    <source>
        <strain evidence="15">H2</strain>
    </source>
</reference>
<dbReference type="GO" id="GO:0033785">
    <property type="term" value="F:heptose 7-phosphate kinase activity"/>
    <property type="evidence" value="ECO:0007669"/>
    <property type="project" value="UniProtKB-UniRule"/>
</dbReference>
<dbReference type="PROSITE" id="PS00583">
    <property type="entry name" value="PFKB_KINASES_1"/>
    <property type="match status" value="1"/>
</dbReference>
<comment type="function">
    <text evidence="1 12">Catalyzes the phosphorylation of D-glycero-D-manno-heptose 7-phosphate at the C-1 position to selectively form D-glycero-beta-D-manno-heptose-1,7-bisphosphate.</text>
</comment>
<dbReference type="SUPFAM" id="SSF53613">
    <property type="entry name" value="Ribokinase-like"/>
    <property type="match status" value="1"/>
</dbReference>
<feature type="region of interest" description="Ribokinase" evidence="12">
    <location>
        <begin position="1"/>
        <end position="330"/>
    </location>
</feature>
<dbReference type="NCBIfam" id="TIGR02199">
    <property type="entry name" value="rfaE_dom_II"/>
    <property type="match status" value="1"/>
</dbReference>
<feature type="active site" evidence="12">
    <location>
        <position position="275"/>
    </location>
</feature>
<keyword evidence="4 12" id="KW-0808">Transferase</keyword>
<keyword evidence="10 12" id="KW-0119">Carbohydrate metabolism</keyword>
<gene>
    <name evidence="12 15" type="primary">hldE</name>
    <name evidence="15" type="ORF">GHYDROH2_06130</name>
</gene>
<evidence type="ECO:0000313" key="16">
    <source>
        <dbReference type="Proteomes" id="UP001144352"/>
    </source>
</evidence>
<dbReference type="Pfam" id="PF01467">
    <property type="entry name" value="CTP_transf_like"/>
    <property type="match status" value="1"/>
</dbReference>
<feature type="domain" description="Cytidyltransferase-like" evidence="14">
    <location>
        <begin position="356"/>
        <end position="450"/>
    </location>
</feature>
<evidence type="ECO:0000256" key="6">
    <source>
        <dbReference type="ARBA" id="ARBA00022741"/>
    </source>
</evidence>
<dbReference type="InterPro" id="IPR011914">
    <property type="entry name" value="RfaE_dom_II"/>
</dbReference>
<dbReference type="NCBIfam" id="TIGR02198">
    <property type="entry name" value="rfaE_dom_I"/>
    <property type="match status" value="1"/>
</dbReference>
<dbReference type="PANTHER" id="PTHR46969:SF1">
    <property type="entry name" value="BIFUNCTIONAL PROTEIN HLDE"/>
    <property type="match status" value="1"/>
</dbReference>
<dbReference type="GO" id="GO:0005524">
    <property type="term" value="F:ATP binding"/>
    <property type="evidence" value="ECO:0007669"/>
    <property type="project" value="UniProtKB-UniRule"/>
</dbReference>
<comment type="catalytic activity">
    <reaction evidence="11 12">
        <text>D-glycero-beta-D-manno-heptose 1-phosphate + ATP + H(+) = ADP-D-glycero-beta-D-manno-heptose + diphosphate</text>
        <dbReference type="Rhea" id="RHEA:27465"/>
        <dbReference type="ChEBI" id="CHEBI:15378"/>
        <dbReference type="ChEBI" id="CHEBI:30616"/>
        <dbReference type="ChEBI" id="CHEBI:33019"/>
        <dbReference type="ChEBI" id="CHEBI:59967"/>
        <dbReference type="ChEBI" id="CHEBI:61593"/>
        <dbReference type="EC" id="2.7.7.70"/>
    </reaction>
</comment>
<comment type="subunit">
    <text evidence="12">Homodimer.</text>
</comment>
<dbReference type="InterPro" id="IPR011611">
    <property type="entry name" value="PfkB_dom"/>
</dbReference>
<proteinExistence type="inferred from homology"/>
<dbReference type="InterPro" id="IPR002173">
    <property type="entry name" value="Carboh/pur_kinase_PfkB_CS"/>
</dbReference>
<dbReference type="FunFam" id="3.40.1190.20:FF:000002">
    <property type="entry name" value="Bifunctional protein HldE"/>
    <property type="match status" value="1"/>
</dbReference>